<name>A0A858R4C8_9PROT</name>
<feature type="domain" description="FIST C-domain" evidence="2">
    <location>
        <begin position="238"/>
        <end position="368"/>
    </location>
</feature>
<dbReference type="Pfam" id="PF08495">
    <property type="entry name" value="FIST"/>
    <property type="match status" value="1"/>
</dbReference>
<dbReference type="Pfam" id="PF10442">
    <property type="entry name" value="FIST_C"/>
    <property type="match status" value="1"/>
</dbReference>
<dbReference type="AlphaFoldDB" id="A0A858R4C8"/>
<sequence>MMRGSNPQPLRKACTQAADADVAAQDIFEQLGGPDVALVLLFVSTHHDLPALAKALAARFGDVPVVGCTTAGELTPFGYMDGAVTGVAFPKDGFAVAVERIDRVSGFEIGDAKPAARSLLAKAEVASSRLGPGARRIALFLVDGLCVKEELLVSALFDALGDVPLIGGSAGDDLSFKNTYVLHEGEFRQDAALLLMLCTTRPFKVFRNQHFVHTDRKMVVTQADPARRIVTEINAEPAAREYARLVGLEGEPLTPMIFAAHPVVVRTGGEYYVRAIQKVNDDESLTFFCAIDEGIVLTVADGVDIVRSLEDLFDQVSREIGPPDLVLGFDCVFRSLELEQKQLKQSVSRLLGRNNVVGFCTYGEQYNAMHVNQTFTGLAIGMAAAATAPLVGAL</sequence>
<dbReference type="NCBIfam" id="NF041558">
    <property type="entry name" value="NosP"/>
    <property type="match status" value="1"/>
</dbReference>
<dbReference type="Proteomes" id="UP000501891">
    <property type="component" value="Chromosome"/>
</dbReference>
<evidence type="ECO:0000313" key="4">
    <source>
        <dbReference type="Proteomes" id="UP000501891"/>
    </source>
</evidence>
<evidence type="ECO:0000259" key="2">
    <source>
        <dbReference type="SMART" id="SM01204"/>
    </source>
</evidence>
<proteinExistence type="predicted"/>
<dbReference type="KEGG" id="acru:HHL28_02995"/>
<protein>
    <submittedName>
        <fullName evidence="3">FIST domain containing protein</fullName>
    </submittedName>
</protein>
<dbReference type="PANTHER" id="PTHR40252:SF2">
    <property type="entry name" value="BLR0328 PROTEIN"/>
    <property type="match status" value="1"/>
</dbReference>
<dbReference type="PANTHER" id="PTHR40252">
    <property type="entry name" value="BLR0328 PROTEIN"/>
    <property type="match status" value="1"/>
</dbReference>
<evidence type="ECO:0000259" key="1">
    <source>
        <dbReference type="SMART" id="SM00897"/>
    </source>
</evidence>
<dbReference type="InterPro" id="IPR019494">
    <property type="entry name" value="FIST_C"/>
</dbReference>
<evidence type="ECO:0000313" key="3">
    <source>
        <dbReference type="EMBL" id="QJE72202.1"/>
    </source>
</evidence>
<reference evidence="3" key="1">
    <citation type="submission" date="2020-04" db="EMBL/GenBank/DDBJ databases">
        <title>A desert anoxygenic phototrophic bacterium fixes CO2 using RubisCO under aerobic conditions.</title>
        <authorList>
            <person name="Tang K."/>
        </authorList>
    </citation>
    <scope>NUCLEOTIDE SEQUENCE [LARGE SCALE GENOMIC DNA]</scope>
    <source>
        <strain evidence="3">MIMtkB3</strain>
    </source>
</reference>
<feature type="domain" description="FIST" evidence="1">
    <location>
        <begin position="35"/>
        <end position="237"/>
    </location>
</feature>
<dbReference type="EMBL" id="CP051775">
    <property type="protein sequence ID" value="QJE72202.1"/>
    <property type="molecule type" value="Genomic_DNA"/>
</dbReference>
<gene>
    <name evidence="3" type="ORF">HHL28_02995</name>
</gene>
<dbReference type="SMART" id="SM01204">
    <property type="entry name" value="FIST_C"/>
    <property type="match status" value="1"/>
</dbReference>
<organism evidence="3 4">
    <name type="scientific">Aerophototrophica crusticola</name>
    <dbReference type="NCBI Taxonomy" id="1709002"/>
    <lineage>
        <taxon>Bacteria</taxon>
        <taxon>Pseudomonadati</taxon>
        <taxon>Pseudomonadota</taxon>
        <taxon>Alphaproteobacteria</taxon>
        <taxon>Rhodospirillales</taxon>
        <taxon>Rhodospirillaceae</taxon>
        <taxon>Aerophototrophica</taxon>
    </lineage>
</organism>
<accession>A0A858R4C8</accession>
<keyword evidence="4" id="KW-1185">Reference proteome</keyword>
<dbReference type="SMART" id="SM00897">
    <property type="entry name" value="FIST"/>
    <property type="match status" value="1"/>
</dbReference>
<dbReference type="InterPro" id="IPR013702">
    <property type="entry name" value="FIST_domain_N"/>
</dbReference>